<dbReference type="OrthoDB" id="4330189at2"/>
<dbReference type="RefSeq" id="WP_083853655.1">
    <property type="nucleotide sequence ID" value="NZ_PIPF01000003.1"/>
</dbReference>
<accession>A0A444B8W5</accession>
<dbReference type="InterPro" id="IPR009061">
    <property type="entry name" value="DNA-bd_dom_put_sf"/>
</dbReference>
<dbReference type="EMBL" id="PIPF01000003">
    <property type="protein sequence ID" value="RWU84864.1"/>
    <property type="molecule type" value="Genomic_DNA"/>
</dbReference>
<dbReference type="AlphaFoldDB" id="A0A444B8W5"/>
<dbReference type="SUPFAM" id="SSF46955">
    <property type="entry name" value="Putative DNA-binding domain"/>
    <property type="match status" value="1"/>
</dbReference>
<reference evidence="1 2" key="1">
    <citation type="journal article" date="2009" name="Int. J. Syst. Evol. Microbiol.">
        <title>Janibacter hoylei sp. nov., Bacillus isronensis sp. nov. and Bacillus aryabhattai sp. nov., isolated from cryotubes used for collecting air from the upper atmosphere.</title>
        <authorList>
            <person name="Shivaji S."/>
            <person name="Chaturvedi P."/>
            <person name="Begum Z."/>
            <person name="Pindi P.K."/>
            <person name="Manorama R."/>
            <person name="Padmanaban D.A."/>
            <person name="Shouche Y.S."/>
            <person name="Pawar S."/>
            <person name="Vaishampayan P."/>
            <person name="Dutt C.B."/>
            <person name="Datta G.N."/>
            <person name="Manchanda R.K."/>
            <person name="Rao U.R."/>
            <person name="Bhargava P.M."/>
            <person name="Narlikar J.V."/>
        </authorList>
    </citation>
    <scope>NUCLEOTIDE SEQUENCE [LARGE SCALE GENOMIC DNA]</scope>
    <source>
        <strain evidence="1 2">PVAS-1</strain>
    </source>
</reference>
<proteinExistence type="predicted"/>
<sequence>MSTKELQDLELPIYLTTAELATLARVDASTVCRWRQRGEGPRVTWLSPTMPRYLWDDVQKWLKHAAA</sequence>
<evidence type="ECO:0000313" key="1">
    <source>
        <dbReference type="EMBL" id="RWU84864.1"/>
    </source>
</evidence>
<dbReference type="Proteomes" id="UP000288711">
    <property type="component" value="Unassembled WGS sequence"/>
</dbReference>
<gene>
    <name evidence="1" type="ORF">CWN80_04695</name>
</gene>
<keyword evidence="2" id="KW-1185">Reference proteome</keyword>
<comment type="caution">
    <text evidence="1">The sequence shown here is derived from an EMBL/GenBank/DDBJ whole genome shotgun (WGS) entry which is preliminary data.</text>
</comment>
<name>A0A444B8W5_9MICO</name>
<organism evidence="1 2">
    <name type="scientific">Janibacter hoylei PVAS-1</name>
    <dbReference type="NCBI Taxonomy" id="1210046"/>
    <lineage>
        <taxon>Bacteria</taxon>
        <taxon>Bacillati</taxon>
        <taxon>Actinomycetota</taxon>
        <taxon>Actinomycetes</taxon>
        <taxon>Micrococcales</taxon>
        <taxon>Intrasporangiaceae</taxon>
        <taxon>Janibacter</taxon>
    </lineage>
</organism>
<dbReference type="GO" id="GO:0003677">
    <property type="term" value="F:DNA binding"/>
    <property type="evidence" value="ECO:0007669"/>
    <property type="project" value="UniProtKB-KW"/>
</dbReference>
<protein>
    <submittedName>
        <fullName evidence="1">DNA-binding protein</fullName>
    </submittedName>
</protein>
<evidence type="ECO:0000313" key="2">
    <source>
        <dbReference type="Proteomes" id="UP000288711"/>
    </source>
</evidence>
<keyword evidence="1" id="KW-0238">DNA-binding</keyword>